<keyword evidence="3" id="KW-1185">Reference proteome</keyword>
<dbReference type="EMBL" id="JASGXD010000002">
    <property type="protein sequence ID" value="KAK6007353.1"/>
    <property type="molecule type" value="Genomic_DNA"/>
</dbReference>
<sequence>MKGFIDKEAEASGCEEPPTIEQTRECPLTTDDRDTTDKLSKAFSGAFGDESLPNIPISTASEDFLDLATMIDKPYCFLCFGGIDQET</sequence>
<evidence type="ECO:0000313" key="2">
    <source>
        <dbReference type="EMBL" id="KAK6007353.1"/>
    </source>
</evidence>
<feature type="compositionally biased region" description="Basic and acidic residues" evidence="1">
    <location>
        <begin position="1"/>
        <end position="10"/>
    </location>
</feature>
<accession>A0ABR0TSC6</accession>
<evidence type="ECO:0000313" key="3">
    <source>
        <dbReference type="Proteomes" id="UP001341245"/>
    </source>
</evidence>
<feature type="region of interest" description="Disordered" evidence="1">
    <location>
        <begin position="1"/>
        <end position="33"/>
    </location>
</feature>
<evidence type="ECO:0000256" key="1">
    <source>
        <dbReference type="SAM" id="MobiDB-lite"/>
    </source>
</evidence>
<dbReference type="Gene3D" id="3.40.630.10">
    <property type="entry name" value="Zn peptidases"/>
    <property type="match status" value="1"/>
</dbReference>
<dbReference type="Gene3D" id="3.30.70.360">
    <property type="match status" value="1"/>
</dbReference>
<reference evidence="2 3" key="1">
    <citation type="submission" date="2023-11" db="EMBL/GenBank/DDBJ databases">
        <title>Draft genome sequence and annotation of the polyextremotolerant black yeast-like fungus Aureobasidium pullulans NRRL 62042.</title>
        <authorList>
            <person name="Dielentheis-Frenken M.R.E."/>
            <person name="Wibberg D."/>
            <person name="Blank L.M."/>
            <person name="Tiso T."/>
        </authorList>
    </citation>
    <scope>NUCLEOTIDE SEQUENCE [LARGE SCALE GENOMIC DNA]</scope>
    <source>
        <strain evidence="2 3">NRRL 62042</strain>
    </source>
</reference>
<proteinExistence type="predicted"/>
<gene>
    <name evidence="2" type="ORF">QM012_004167</name>
</gene>
<comment type="caution">
    <text evidence="2">The sequence shown here is derived from an EMBL/GenBank/DDBJ whole genome shotgun (WGS) entry which is preliminary data.</text>
</comment>
<protein>
    <submittedName>
        <fullName evidence="2">Uncharacterized protein</fullName>
    </submittedName>
</protein>
<dbReference type="Proteomes" id="UP001341245">
    <property type="component" value="Unassembled WGS sequence"/>
</dbReference>
<name>A0ABR0TSC6_AURPU</name>
<organism evidence="2 3">
    <name type="scientific">Aureobasidium pullulans</name>
    <name type="common">Black yeast</name>
    <name type="synonym">Pullularia pullulans</name>
    <dbReference type="NCBI Taxonomy" id="5580"/>
    <lineage>
        <taxon>Eukaryota</taxon>
        <taxon>Fungi</taxon>
        <taxon>Dikarya</taxon>
        <taxon>Ascomycota</taxon>
        <taxon>Pezizomycotina</taxon>
        <taxon>Dothideomycetes</taxon>
        <taxon>Dothideomycetidae</taxon>
        <taxon>Dothideales</taxon>
        <taxon>Saccotheciaceae</taxon>
        <taxon>Aureobasidium</taxon>
    </lineage>
</organism>